<keyword evidence="1" id="KW-0853">WD repeat</keyword>
<dbReference type="Proteomes" id="UP001151760">
    <property type="component" value="Unassembled WGS sequence"/>
</dbReference>
<dbReference type="SUPFAM" id="SSF50978">
    <property type="entry name" value="WD40 repeat-like"/>
    <property type="match status" value="1"/>
</dbReference>
<evidence type="ECO:0000256" key="1">
    <source>
        <dbReference type="PROSITE-ProRule" id="PRU00221"/>
    </source>
</evidence>
<dbReference type="InterPro" id="IPR001680">
    <property type="entry name" value="WD40_rpt"/>
</dbReference>
<dbReference type="InterPro" id="IPR024761">
    <property type="entry name" value="TFIIIC_delta_N"/>
</dbReference>
<reference evidence="3" key="2">
    <citation type="submission" date="2022-01" db="EMBL/GenBank/DDBJ databases">
        <authorList>
            <person name="Yamashiro T."/>
            <person name="Shiraishi A."/>
            <person name="Satake H."/>
            <person name="Nakayama K."/>
        </authorList>
    </citation>
    <scope>NUCLEOTIDE SEQUENCE</scope>
</reference>
<keyword evidence="4" id="KW-1185">Reference proteome</keyword>
<dbReference type="Pfam" id="PF12657">
    <property type="entry name" value="TFIIIC_delta"/>
    <property type="match status" value="1"/>
</dbReference>
<dbReference type="InterPro" id="IPR015943">
    <property type="entry name" value="WD40/YVTN_repeat-like_dom_sf"/>
</dbReference>
<accession>A0ABQ5ADW9</accession>
<dbReference type="InterPro" id="IPR001394">
    <property type="entry name" value="Peptidase_C19_UCH"/>
</dbReference>
<dbReference type="Gene3D" id="3.90.70.10">
    <property type="entry name" value="Cysteine proteinases"/>
    <property type="match status" value="1"/>
</dbReference>
<evidence type="ECO:0000313" key="3">
    <source>
        <dbReference type="EMBL" id="GJS99372.1"/>
    </source>
</evidence>
<organism evidence="3 4">
    <name type="scientific">Tanacetum coccineum</name>
    <dbReference type="NCBI Taxonomy" id="301880"/>
    <lineage>
        <taxon>Eukaryota</taxon>
        <taxon>Viridiplantae</taxon>
        <taxon>Streptophyta</taxon>
        <taxon>Embryophyta</taxon>
        <taxon>Tracheophyta</taxon>
        <taxon>Spermatophyta</taxon>
        <taxon>Magnoliopsida</taxon>
        <taxon>eudicotyledons</taxon>
        <taxon>Gunneridae</taxon>
        <taxon>Pentapetalae</taxon>
        <taxon>asterids</taxon>
        <taxon>campanulids</taxon>
        <taxon>Asterales</taxon>
        <taxon>Asteraceae</taxon>
        <taxon>Asteroideae</taxon>
        <taxon>Anthemideae</taxon>
        <taxon>Anthemidinae</taxon>
        <taxon>Tanacetum</taxon>
    </lineage>
</organism>
<evidence type="ECO:0000313" key="4">
    <source>
        <dbReference type="Proteomes" id="UP001151760"/>
    </source>
</evidence>
<reference evidence="3" key="1">
    <citation type="journal article" date="2022" name="Int. J. Mol. Sci.">
        <title>Draft Genome of Tanacetum Coccineum: Genomic Comparison of Closely Related Tanacetum-Family Plants.</title>
        <authorList>
            <person name="Yamashiro T."/>
            <person name="Shiraishi A."/>
            <person name="Nakayama K."/>
            <person name="Satake H."/>
        </authorList>
    </citation>
    <scope>NUCLEOTIDE SEQUENCE</scope>
</reference>
<dbReference type="SUPFAM" id="SSF54001">
    <property type="entry name" value="Cysteine proteinases"/>
    <property type="match status" value="1"/>
</dbReference>
<dbReference type="InterPro" id="IPR036322">
    <property type="entry name" value="WD40_repeat_dom_sf"/>
</dbReference>
<dbReference type="SMART" id="SM00320">
    <property type="entry name" value="WD40"/>
    <property type="match status" value="3"/>
</dbReference>
<dbReference type="PROSITE" id="PS50235">
    <property type="entry name" value="USP_3"/>
    <property type="match status" value="1"/>
</dbReference>
<feature type="repeat" description="WD" evidence="1">
    <location>
        <begin position="279"/>
        <end position="316"/>
    </location>
</feature>
<dbReference type="PANTHER" id="PTHR15496:SF2">
    <property type="entry name" value="GENERAL TRANSCRIPTION FACTOR 3C POLYPEPTIDE 4"/>
    <property type="match status" value="1"/>
</dbReference>
<dbReference type="InterPro" id="IPR044230">
    <property type="entry name" value="GTF3C4"/>
</dbReference>
<dbReference type="Gene3D" id="2.130.10.10">
    <property type="entry name" value="YVTN repeat-like/Quinoprotein amine dehydrogenase"/>
    <property type="match status" value="2"/>
</dbReference>
<dbReference type="EMBL" id="BQNB010012113">
    <property type="protein sequence ID" value="GJS99372.1"/>
    <property type="molecule type" value="Genomic_DNA"/>
</dbReference>
<feature type="domain" description="USP" evidence="2">
    <location>
        <begin position="513"/>
        <end position="936"/>
    </location>
</feature>
<dbReference type="PROSITE" id="PS50082">
    <property type="entry name" value="WD_REPEATS_2"/>
    <property type="match status" value="2"/>
</dbReference>
<comment type="caution">
    <text evidence="3">The sequence shown here is derived from an EMBL/GenBank/DDBJ whole genome shotgun (WGS) entry which is preliminary data.</text>
</comment>
<name>A0ABQ5ADW9_9ASTR</name>
<evidence type="ECO:0000259" key="2">
    <source>
        <dbReference type="PROSITE" id="PS50235"/>
    </source>
</evidence>
<dbReference type="Pfam" id="PF00443">
    <property type="entry name" value="UCH"/>
    <property type="match status" value="1"/>
</dbReference>
<protein>
    <submittedName>
        <fullName evidence="3">Transcription factor WD40-like family protein</fullName>
    </submittedName>
</protein>
<feature type="repeat" description="WD" evidence="1">
    <location>
        <begin position="392"/>
        <end position="423"/>
    </location>
</feature>
<dbReference type="InterPro" id="IPR028889">
    <property type="entry name" value="USP"/>
</dbReference>
<sequence>MASSSSWRWFQAVPLVASPSYSNSIAWSDENLLAVASGHLVTILNPAMPSGPKGLITIIPSPKPFPIGVIHQNDLLSPFMLPACLSRDIRPCVRSISWSPLGFAPNAGCLLAVCTTQGVVKIYRSPFRELSSEWIQVMDVSEMLHTYLAKIRYGEPNFLSTVDCEASRIGVQQEQNGDYDYQPMEDITIQNKGKKQKLQDNHNPPLINAQQYASRSAMVSSIVVAWSPMIHTNLSRSCCSILAIGSKSGKISFWRVHQPQCYSITQQSKPPVVTLIKVFHAHNSWITSISWSKFSSDGSPQLLLSSGCSDGSVKVWRGYIDDMLKPTEDGHAPFSLLKEVINAGSAPTSALSLIVPETSPHKIILAIGKGSGSLEVWINDTSIDKFQVFGPLYDHGQIVTGLAWAYDGRCLYSCSQDNTLHSWILDGNFIHEVPLPSNILGTKISSDVPNVSDACFGIAVSPANLVVAVVRSFDVNLLNPMYQARSLKAAVEFFWIGGQKLQKDQQSDDENFPGFPNMDLVDWGHNILWSLTQYEHLKNPLVVWDIISALSDFKKSEPNYVGQMLVKWLILILGFEWGPSIGIVLQQVYRCLSNLTSRQLHLINLISRHVVLMEAKLTNTNGESDKEEPKLWVKLLEMSEKELRERLIGCSFLATINGCNANWQVVGLAQMRQWVAKNDCKDYVKLLASEVKKIEKRFVAEEECSYCSAPVVFQDTEEVAYCQADKCSKDGVTQKHKLERCAVSMTVCPLTPSWFCVSCNRWVSNLAPENLFTLLRYPPTVDSEERATLMHNGSSNGKILSKPFCPFCGVLLQRMQPEEHWPFNLPLARKEAAMSDENCDDGMQLGHAESPNLLMSLAVQTVNFPVKNLELKDYIPLPTPPKEEEEKKLRSKYDLIANIVHEGKAGEGSYKVSVQRKSEEIWYEMQDLHVAETLPL</sequence>
<gene>
    <name evidence="3" type="ORF">Tco_0820542</name>
</gene>
<dbReference type="PANTHER" id="PTHR15496">
    <property type="entry name" value="GENERAL TRANSCRIPTION FACTOR 3C POLYPEPTIDE 4 FAMILY"/>
    <property type="match status" value="1"/>
</dbReference>
<proteinExistence type="predicted"/>
<dbReference type="InterPro" id="IPR038765">
    <property type="entry name" value="Papain-like_cys_pep_sf"/>
</dbReference>